<dbReference type="GO" id="GO:0005737">
    <property type="term" value="C:cytoplasm"/>
    <property type="evidence" value="ECO:0007669"/>
    <property type="project" value="TreeGrafter"/>
</dbReference>
<dbReference type="Pfam" id="PF13302">
    <property type="entry name" value="Acetyltransf_3"/>
    <property type="match status" value="1"/>
</dbReference>
<dbReference type="PROSITE" id="PS51186">
    <property type="entry name" value="GNAT"/>
    <property type="match status" value="1"/>
</dbReference>
<feature type="domain" description="N-acetyltransferase" evidence="1">
    <location>
        <begin position="12"/>
        <end position="172"/>
    </location>
</feature>
<name>A0A1H1HKU0_NATTX</name>
<evidence type="ECO:0000259" key="1">
    <source>
        <dbReference type="PROSITE" id="PS51186"/>
    </source>
</evidence>
<dbReference type="GO" id="GO:1990189">
    <property type="term" value="F:protein N-terminal-serine acetyltransferase activity"/>
    <property type="evidence" value="ECO:0007669"/>
    <property type="project" value="TreeGrafter"/>
</dbReference>
<sequence>MPDSTFLPGDRVDLRPIEEDDLEFLRDAINDPQVWRPIGGSHPLNLEQEREFFENVVCGDDGVHLLITADDSPVGTIGLREIDWESGTAEVGYWIEPDEHGQGYGSEAAELVVGYAFDQLGLHRIRAHVFEFNDASQRLLESIGFTREGTERESQFIDGEYWDTYWYGLLEDEWRADES</sequence>
<keyword evidence="3" id="KW-1185">Reference proteome</keyword>
<dbReference type="PANTHER" id="PTHR43441:SF11">
    <property type="entry name" value="RIBOSOMAL-PROTEIN-SERINE ACETYLTRANSFERASE"/>
    <property type="match status" value="1"/>
</dbReference>
<dbReference type="EMBL" id="FNLC01000003">
    <property type="protein sequence ID" value="SDR26052.1"/>
    <property type="molecule type" value="Genomic_DNA"/>
</dbReference>
<reference evidence="3" key="1">
    <citation type="submission" date="2016-10" db="EMBL/GenBank/DDBJ databases">
        <authorList>
            <person name="Varghese N."/>
            <person name="Submissions S."/>
        </authorList>
    </citation>
    <scope>NUCLEOTIDE SEQUENCE [LARGE SCALE GENOMIC DNA]</scope>
    <source>
        <strain evidence="3">DSM 24767</strain>
    </source>
</reference>
<evidence type="ECO:0000313" key="2">
    <source>
        <dbReference type="EMBL" id="SDR26052.1"/>
    </source>
</evidence>
<dbReference type="PANTHER" id="PTHR43441">
    <property type="entry name" value="RIBOSOMAL-PROTEIN-SERINE ACETYLTRANSFERASE"/>
    <property type="match status" value="1"/>
</dbReference>
<proteinExistence type="predicted"/>
<accession>A0A1H1HKU0</accession>
<dbReference type="STRING" id="1095778.SAMN04489842_2844"/>
<dbReference type="Gene3D" id="3.40.630.30">
    <property type="match status" value="1"/>
</dbReference>
<dbReference type="RefSeq" id="WP_090383096.1">
    <property type="nucleotide sequence ID" value="NZ_FNLC01000003.1"/>
</dbReference>
<evidence type="ECO:0000313" key="3">
    <source>
        <dbReference type="Proteomes" id="UP000198848"/>
    </source>
</evidence>
<dbReference type="SUPFAM" id="SSF55729">
    <property type="entry name" value="Acyl-CoA N-acyltransferases (Nat)"/>
    <property type="match status" value="1"/>
</dbReference>
<organism evidence="2 3">
    <name type="scientific">Natronobacterium texcoconense</name>
    <dbReference type="NCBI Taxonomy" id="1095778"/>
    <lineage>
        <taxon>Archaea</taxon>
        <taxon>Methanobacteriati</taxon>
        <taxon>Methanobacteriota</taxon>
        <taxon>Stenosarchaea group</taxon>
        <taxon>Halobacteria</taxon>
        <taxon>Halobacteriales</taxon>
        <taxon>Natrialbaceae</taxon>
        <taxon>Natronobacterium</taxon>
    </lineage>
</organism>
<keyword evidence="2" id="KW-0808">Transferase</keyword>
<dbReference type="OrthoDB" id="120213at2157"/>
<dbReference type="Proteomes" id="UP000198848">
    <property type="component" value="Unassembled WGS sequence"/>
</dbReference>
<gene>
    <name evidence="2" type="ORF">SAMN04489842_2844</name>
</gene>
<dbReference type="InterPro" id="IPR051908">
    <property type="entry name" value="Ribosomal_N-acetyltransferase"/>
</dbReference>
<dbReference type="CDD" id="cd04301">
    <property type="entry name" value="NAT_SF"/>
    <property type="match status" value="1"/>
</dbReference>
<dbReference type="GO" id="GO:0008999">
    <property type="term" value="F:protein-N-terminal-alanine acetyltransferase activity"/>
    <property type="evidence" value="ECO:0007669"/>
    <property type="project" value="TreeGrafter"/>
</dbReference>
<dbReference type="InterPro" id="IPR016181">
    <property type="entry name" value="Acyl_CoA_acyltransferase"/>
</dbReference>
<dbReference type="InterPro" id="IPR000182">
    <property type="entry name" value="GNAT_dom"/>
</dbReference>
<protein>
    <submittedName>
        <fullName evidence="2">Protein N-acetyltransferase, RimJ/RimL family</fullName>
    </submittedName>
</protein>
<dbReference type="AlphaFoldDB" id="A0A1H1HKU0"/>